<keyword evidence="7" id="KW-1195">Viral transcription</keyword>
<feature type="domain" description="DNA-directed RNA polymerase N-terminal" evidence="9">
    <location>
        <begin position="5"/>
        <end position="307"/>
    </location>
</feature>
<dbReference type="GO" id="GO:0019083">
    <property type="term" value="P:viral transcription"/>
    <property type="evidence" value="ECO:0007669"/>
    <property type="project" value="UniProtKB-KW"/>
</dbReference>
<dbReference type="GO" id="GO:0006351">
    <property type="term" value="P:DNA-templated transcription"/>
    <property type="evidence" value="ECO:0007669"/>
    <property type="project" value="InterPro"/>
</dbReference>
<sequence>MTMLDTQLALEAKMHGAGMERFIRNNDRAIAAGAASDTDWFRRLTRNFVKPMADGIQAYLDYYEGRRGRPSASLVHLRCMPTEVSSYIAIKCIFDGLMNPNQTAQNLAETIGRRIEDEVRFTKLENAAPKYIQAIKESLKRQSSQKYGHGHDVMVHAEKLLSEDQTRKDKFGVDLERFVGWSDNDIFNLGSKLIELFANNMLLNGVPVIQKRNIHRGVRDEVVVIEATEAMEQWIEEYKAVVGEMSPAYAPCVVRPLDWTGPRSGGWHTPKMQRGMPLVKCRDHKVLSRLTRKQMPSVYAAVNALQGVEWRVNKRILQVANEARLRGLPLALPAREKLATPPCPVPSMFSELRGKELMDVLEPEQQEAFKAWKMEAAKTYNDEAERKAKYREASATIDQGLQYQDFERMHFVYTCDFRGRVYAQSSLISPQGGDLQKALCQFANAMALGDEGEYWFKVHGANVWGWDKKEFDERVALVSEDSFIDLCLDIAADPLTFTDWTQADKPWQFLAWCLEYADFVSHCETEAPEKFLSRVAVAMDGSCSGIQHYSAMLRDEVGGKEVNLVPGTTPQDIYGAVAKIVRRWMEDIVDGHVPCESFERMLSKAAARHKAIVEDGGVWDSAMAPPFTLNALESQMIATEWLRIGVTRSLCKKPVMTLPYGSSQMTCRESMAQHLDSLQKDENDKARAQFRKPTAVHNFNDGKGSMSRMQAELFASGLTWEGIGHVVVAARAAMKFIKKVTHEVSIRNVPLEHVTPTGFIVHQAIYDSTARRVKTQMMGDTFFTIREENPQLSARAMKSSAAPNFVHSMDASHLVLATEGFSNNGIHSIAVIHDSFGTHAGNTAKLRKILVDSFVDMYQKHDVVKDFYEAQCDRVMADLELDLPATGTLDLETVRESKYIFA</sequence>
<evidence type="ECO:0000256" key="6">
    <source>
        <dbReference type="ARBA" id="ARBA00023163"/>
    </source>
</evidence>
<dbReference type="GO" id="GO:0003899">
    <property type="term" value="F:DNA-directed RNA polymerase activity"/>
    <property type="evidence" value="ECO:0007669"/>
    <property type="project" value="UniProtKB-EC"/>
</dbReference>
<evidence type="ECO:0000256" key="7">
    <source>
        <dbReference type="ARBA" id="ARBA00023314"/>
    </source>
</evidence>
<evidence type="ECO:0000256" key="1">
    <source>
        <dbReference type="ARBA" id="ARBA00009493"/>
    </source>
</evidence>
<keyword evidence="5" id="KW-0548">Nucleotidyltransferase</keyword>
<dbReference type="PROSITE" id="PS00489">
    <property type="entry name" value="RNA_POL_PHAGE_2"/>
    <property type="match status" value="1"/>
</dbReference>
<organism evidence="10 11">
    <name type="scientific">Pseudomonas phage Alpheus</name>
    <dbReference type="NCBI Taxonomy" id="2163983"/>
    <lineage>
        <taxon>Viruses</taxon>
        <taxon>Duplodnaviria</taxon>
        <taxon>Heunggongvirae</taxon>
        <taxon>Uroviricota</taxon>
        <taxon>Caudoviricetes</taxon>
        <taxon>Autographivirales</taxon>
        <taxon>Autosignataviridae</taxon>
        <taxon>Colwellvirinae</taxon>
        <taxon>Nerthusvirus</taxon>
        <taxon>Nerthusvirus alpheus</taxon>
        <taxon>Uliginvirus alpheus</taxon>
    </lineage>
</organism>
<evidence type="ECO:0000256" key="3">
    <source>
        <dbReference type="ARBA" id="ARBA00022478"/>
    </source>
</evidence>
<keyword evidence="3" id="KW-0240">DNA-directed RNA polymerase</keyword>
<dbReference type="Gene3D" id="1.10.1320.10">
    <property type="entry name" value="DNA-directed RNA polymerase, N-terminal domain"/>
    <property type="match status" value="1"/>
</dbReference>
<dbReference type="PANTHER" id="PTHR10102:SF0">
    <property type="entry name" value="DNA-DIRECTED RNA POLYMERASE, MITOCHONDRIAL"/>
    <property type="match status" value="1"/>
</dbReference>
<evidence type="ECO:0000256" key="5">
    <source>
        <dbReference type="ARBA" id="ARBA00022695"/>
    </source>
</evidence>
<dbReference type="Pfam" id="PF00940">
    <property type="entry name" value="RNA_pol"/>
    <property type="match status" value="1"/>
</dbReference>
<dbReference type="Gene3D" id="1.10.150.20">
    <property type="entry name" value="5' to 3' exonuclease, C-terminal subdomain"/>
    <property type="match status" value="1"/>
</dbReference>
<dbReference type="SUPFAM" id="SSF56672">
    <property type="entry name" value="DNA/RNA polymerases"/>
    <property type="match status" value="1"/>
</dbReference>
<keyword evidence="6" id="KW-0804">Transcription</keyword>
<dbReference type="KEGG" id="vg:54991150"/>
<dbReference type="RefSeq" id="YP_009800648.1">
    <property type="nucleotide sequence ID" value="NC_047957.1"/>
</dbReference>
<evidence type="ECO:0000313" key="10">
    <source>
        <dbReference type="EMBL" id="AWD90730.1"/>
    </source>
</evidence>
<dbReference type="Pfam" id="PF14700">
    <property type="entry name" value="RPOL_N"/>
    <property type="match status" value="1"/>
</dbReference>
<name>A0A2S1GMX9_9CAUD</name>
<protein>
    <recommendedName>
        <fullName evidence="2">DNA-directed RNA polymerase</fullName>
        <ecNumber evidence="2">2.7.7.6</ecNumber>
    </recommendedName>
</protein>
<dbReference type="SMART" id="SM01311">
    <property type="entry name" value="RPOL_N"/>
    <property type="match status" value="1"/>
</dbReference>
<dbReference type="EMBL" id="MH113815">
    <property type="protein sequence ID" value="AWD90730.1"/>
    <property type="molecule type" value="Genomic_DNA"/>
</dbReference>
<evidence type="ECO:0000256" key="8">
    <source>
        <dbReference type="ARBA" id="ARBA00048552"/>
    </source>
</evidence>
<accession>A0A2S1GMX9</accession>
<evidence type="ECO:0000256" key="2">
    <source>
        <dbReference type="ARBA" id="ARBA00012418"/>
    </source>
</evidence>
<keyword evidence="4" id="KW-0808">Transferase</keyword>
<dbReference type="InterPro" id="IPR037159">
    <property type="entry name" value="RNA_POL_N_sf"/>
</dbReference>
<dbReference type="Proteomes" id="UP000246678">
    <property type="component" value="Segment"/>
</dbReference>
<dbReference type="InterPro" id="IPR046950">
    <property type="entry name" value="DNA-dir_Rpol_C_phage-type"/>
</dbReference>
<evidence type="ECO:0000259" key="9">
    <source>
        <dbReference type="SMART" id="SM01311"/>
    </source>
</evidence>
<dbReference type="GO" id="GO:0000428">
    <property type="term" value="C:DNA-directed RNA polymerase complex"/>
    <property type="evidence" value="ECO:0007669"/>
    <property type="project" value="UniProtKB-KW"/>
</dbReference>
<dbReference type="Gene3D" id="1.10.287.260">
    <property type="match status" value="1"/>
</dbReference>
<dbReference type="InterPro" id="IPR024075">
    <property type="entry name" value="DNA-dir_RNA_pol_helix_hairp_sf"/>
</dbReference>
<dbReference type="InterPro" id="IPR029262">
    <property type="entry name" value="RPOL_N"/>
</dbReference>
<reference evidence="11" key="1">
    <citation type="submission" date="2018-03" db="EMBL/GenBank/DDBJ databases">
        <title>Phage therapy in agriculture - a green tech approach to combat plant pathogenic bacteria.</title>
        <authorList>
            <person name="Djurhuus A.M."/>
            <person name="Carstens A.B."/>
            <person name="Hansen L.H."/>
        </authorList>
    </citation>
    <scope>NUCLEOTIDE SEQUENCE [LARGE SCALE GENOMIC DNA]</scope>
</reference>
<evidence type="ECO:0000313" key="11">
    <source>
        <dbReference type="Proteomes" id="UP000246678"/>
    </source>
</evidence>
<comment type="similarity">
    <text evidence="1">Belongs to the phage and mitochondrial RNA polymerase family.</text>
</comment>
<keyword evidence="11" id="KW-1185">Reference proteome</keyword>
<dbReference type="Gene3D" id="1.10.287.280">
    <property type="match status" value="1"/>
</dbReference>
<dbReference type="InterPro" id="IPR002092">
    <property type="entry name" value="DNA-dir_Rpol_phage-type"/>
</dbReference>
<dbReference type="GeneID" id="54991150"/>
<proteinExistence type="inferred from homology"/>
<dbReference type="InterPro" id="IPR043502">
    <property type="entry name" value="DNA/RNA_pol_sf"/>
</dbReference>
<dbReference type="GO" id="GO:0003677">
    <property type="term" value="F:DNA binding"/>
    <property type="evidence" value="ECO:0007669"/>
    <property type="project" value="InterPro"/>
</dbReference>
<comment type="catalytic activity">
    <reaction evidence="8">
        <text>RNA(n) + a ribonucleoside 5'-triphosphate = RNA(n+1) + diphosphate</text>
        <dbReference type="Rhea" id="RHEA:21248"/>
        <dbReference type="Rhea" id="RHEA-COMP:14527"/>
        <dbReference type="Rhea" id="RHEA-COMP:17342"/>
        <dbReference type="ChEBI" id="CHEBI:33019"/>
        <dbReference type="ChEBI" id="CHEBI:61557"/>
        <dbReference type="ChEBI" id="CHEBI:140395"/>
        <dbReference type="EC" id="2.7.7.6"/>
    </reaction>
</comment>
<dbReference type="PANTHER" id="PTHR10102">
    <property type="entry name" value="DNA-DIRECTED RNA POLYMERASE, MITOCHONDRIAL"/>
    <property type="match status" value="1"/>
</dbReference>
<dbReference type="EC" id="2.7.7.6" evidence="2"/>
<evidence type="ECO:0000256" key="4">
    <source>
        <dbReference type="ARBA" id="ARBA00022679"/>
    </source>
</evidence>